<dbReference type="InterPro" id="IPR024647">
    <property type="entry name" value="DNA_pol_a_cat_su_N"/>
</dbReference>
<reference evidence="10 11" key="1">
    <citation type="submission" date="2024-02" db="EMBL/GenBank/DDBJ databases">
        <authorList>
            <person name="Vignale AGUSTIN F."/>
            <person name="Sosa J E."/>
            <person name="Modenutti C."/>
        </authorList>
    </citation>
    <scope>NUCLEOTIDE SEQUENCE [LARGE SCALE GENOMIC DNA]</scope>
</reference>
<proteinExistence type="inferred from homology"/>
<dbReference type="Gene3D" id="3.30.420.10">
    <property type="entry name" value="Ribonuclease H-like superfamily/Ribonuclease H"/>
    <property type="match status" value="1"/>
</dbReference>
<feature type="compositionally biased region" description="Acidic residues" evidence="6">
    <location>
        <begin position="78"/>
        <end position="93"/>
    </location>
</feature>
<evidence type="ECO:0000256" key="1">
    <source>
        <dbReference type="ARBA" id="ARBA00005755"/>
    </source>
</evidence>
<evidence type="ECO:0000256" key="2">
    <source>
        <dbReference type="ARBA" id="ARBA00012417"/>
    </source>
</evidence>
<comment type="caution">
    <text evidence="10">The sequence shown here is derived from an EMBL/GenBank/DDBJ whole genome shotgun (WGS) entry which is preliminary data.</text>
</comment>
<evidence type="ECO:0000256" key="5">
    <source>
        <dbReference type="ARBA" id="ARBA00022932"/>
    </source>
</evidence>
<dbReference type="EC" id="2.7.7.7" evidence="2"/>
<dbReference type="FunFam" id="3.30.70.2820:FF:000002">
    <property type="entry name" value="DNA polymerase"/>
    <property type="match status" value="1"/>
</dbReference>
<protein>
    <recommendedName>
        <fullName evidence="2">DNA-directed DNA polymerase</fullName>
        <ecNumber evidence="2">2.7.7.7</ecNumber>
    </recommendedName>
</protein>
<feature type="region of interest" description="Disordered" evidence="6">
    <location>
        <begin position="256"/>
        <end position="275"/>
    </location>
</feature>
<dbReference type="SUPFAM" id="SSF56672">
    <property type="entry name" value="DNA/RNA polymerases"/>
    <property type="match status" value="1"/>
</dbReference>
<feature type="non-terminal residue" evidence="10">
    <location>
        <position position="1"/>
    </location>
</feature>
<dbReference type="Gene3D" id="3.90.1600.10">
    <property type="entry name" value="Palm domain of DNA polymerase"/>
    <property type="match status" value="1"/>
</dbReference>
<feature type="region of interest" description="Disordered" evidence="6">
    <location>
        <begin position="78"/>
        <end position="128"/>
    </location>
</feature>
<dbReference type="InterPro" id="IPR012337">
    <property type="entry name" value="RNaseH-like_sf"/>
</dbReference>
<name>A0ABC8UHI3_9AQUA</name>
<dbReference type="PANTHER" id="PTHR45861:SF1">
    <property type="entry name" value="DNA POLYMERASE ALPHA CATALYTIC SUBUNIT"/>
    <property type="match status" value="1"/>
</dbReference>
<feature type="non-terminal residue" evidence="10">
    <location>
        <position position="1038"/>
    </location>
</feature>
<dbReference type="EMBL" id="CAUOFW020007727">
    <property type="protein sequence ID" value="CAK9180476.1"/>
    <property type="molecule type" value="Genomic_DNA"/>
</dbReference>
<keyword evidence="3" id="KW-0808">Transferase</keyword>
<evidence type="ECO:0000259" key="9">
    <source>
        <dbReference type="Pfam" id="PF12254"/>
    </source>
</evidence>
<feature type="domain" description="DNA-directed DNA polymerase family B exonuclease" evidence="8">
    <location>
        <begin position="527"/>
        <end position="790"/>
    </location>
</feature>
<keyword evidence="11" id="KW-1185">Reference proteome</keyword>
<dbReference type="FunFam" id="1.10.287.690:FF:000004">
    <property type="entry name" value="DNA polymerase"/>
    <property type="match status" value="1"/>
</dbReference>
<feature type="domain" description="DNA-directed DNA polymerase family B multifunctional" evidence="7">
    <location>
        <begin position="856"/>
        <end position="1038"/>
    </location>
</feature>
<feature type="domain" description="DNA polymerase alpha catalytic subunit N-terminal" evidence="9">
    <location>
        <begin position="26"/>
        <end position="93"/>
    </location>
</feature>
<dbReference type="SUPFAM" id="SSF53098">
    <property type="entry name" value="Ribonuclease H-like"/>
    <property type="match status" value="1"/>
</dbReference>
<dbReference type="SMART" id="SM00486">
    <property type="entry name" value="POLBc"/>
    <property type="match status" value="1"/>
</dbReference>
<evidence type="ECO:0000259" key="8">
    <source>
        <dbReference type="Pfam" id="PF03104"/>
    </source>
</evidence>
<dbReference type="InterPro" id="IPR006134">
    <property type="entry name" value="DNA-dir_DNA_pol_B_multi_dom"/>
</dbReference>
<keyword evidence="5" id="KW-0239">DNA-directed DNA polymerase</keyword>
<dbReference type="Gene3D" id="1.10.287.690">
    <property type="entry name" value="Helix hairpin bin"/>
    <property type="match status" value="1"/>
</dbReference>
<dbReference type="CDD" id="cd05776">
    <property type="entry name" value="DNA_polB_alpha_exo"/>
    <property type="match status" value="1"/>
</dbReference>
<keyword evidence="4" id="KW-0548">Nucleotidyltransferase</keyword>
<evidence type="ECO:0000256" key="4">
    <source>
        <dbReference type="ARBA" id="ARBA00022695"/>
    </source>
</evidence>
<evidence type="ECO:0000313" key="10">
    <source>
        <dbReference type="EMBL" id="CAK9180476.1"/>
    </source>
</evidence>
<dbReference type="InterPro" id="IPR006172">
    <property type="entry name" value="DNA-dir_DNA_pol_B"/>
</dbReference>
<dbReference type="Pfam" id="PF03104">
    <property type="entry name" value="DNA_pol_B_exo1"/>
    <property type="match status" value="1"/>
</dbReference>
<organism evidence="10 11">
    <name type="scientific">Ilex paraguariensis</name>
    <name type="common">yerba mate</name>
    <dbReference type="NCBI Taxonomy" id="185542"/>
    <lineage>
        <taxon>Eukaryota</taxon>
        <taxon>Viridiplantae</taxon>
        <taxon>Streptophyta</taxon>
        <taxon>Embryophyta</taxon>
        <taxon>Tracheophyta</taxon>
        <taxon>Spermatophyta</taxon>
        <taxon>Magnoliopsida</taxon>
        <taxon>eudicotyledons</taxon>
        <taxon>Gunneridae</taxon>
        <taxon>Pentapetalae</taxon>
        <taxon>asterids</taxon>
        <taxon>campanulids</taxon>
        <taxon>Aquifoliales</taxon>
        <taxon>Aquifoliaceae</taxon>
        <taxon>Ilex</taxon>
    </lineage>
</organism>
<dbReference type="Pfam" id="PF12254">
    <property type="entry name" value="DNA_pol_alpha_N"/>
    <property type="match status" value="1"/>
</dbReference>
<evidence type="ECO:0000259" key="7">
    <source>
        <dbReference type="Pfam" id="PF00136"/>
    </source>
</evidence>
<dbReference type="AlphaFoldDB" id="A0ABC8UHI3"/>
<feature type="compositionally biased region" description="Basic and acidic residues" evidence="6">
    <location>
        <begin position="258"/>
        <end position="275"/>
    </location>
</feature>
<evidence type="ECO:0000256" key="6">
    <source>
        <dbReference type="SAM" id="MobiDB-lite"/>
    </source>
</evidence>
<sequence length="1038" mass="115828">MEDEQSLVAGRRRSRGAEATARAGALERLKALRRGGRRSATGGFQVKMEDPIYDTIDEDEYESLVAKRREEVKGFIVDDDGIGYGDEGQEEDWTQAGGPPLSDESEGESERPKKKKTDKKETITKKPSALSAAAALMGKQRISSMFTSSVFKKNRDDKVKNLSCESIVDDVIAEFAPDEADRERRRRGHVNLAVPVKREPTCSVASVKNENLPTEGVNSMGRSEIRLANETNNPIVRPETSNDHTHGEPLFSNVQESGKIEERDSSGECENGKDLNTEMSNESVVKLCDSSVKKSEIEDGLLNGVEMKAEPGFKKEFFTLNAKIEEEKDLALSATAGWQAVRSMGNGGIDCNGAEVNPTDEKSDFELDSDGSLPFYILDAHEEFYGANPGNLYLFGKVKVGRTYHSCCVVVKNMQRCVYAIPIGSLFENDTIVKLEKDAGESRISPTTFRTKLHEMASELKTEITKQLLERNVSSFSMAPVKRNYAFERSDIPLGENYILKINYPFKDPPLPTDLKGVTFCALLGTHCSALELFLIKRKIKGPSWLSVSKFSSCPAPQRVSWCKFEVTVDCPKDIQVSTSSKNSAEIPPVVVTALNLKTFINEKQKVNEIVSASAICCHKAKIDTPMLASEWKRTGMLSHFTVLRKLDGGIFPMGFTKEAADRNSKAGSNVISFESRQFFRCQLICERALLNRFLIELHNLDSDVLVGHNISGFDLDVLLHRAQACRVPSNMWSKLGRLKRSVMPKLTKGNTTFGSGASPGIMSCIAGRLLCDTFLCARDLLKEVSYSLTQLAKTQLNKDRKEIAPRDIPRMFQNSGSLMELIEYGETDAWLSMELMFHLSVLPLTRQLTNISGNLWGKTLQGARAQRVEYLLLHAFHAKKFIVPDKFSSQLKVLKVTKRKLNHDAEDKAIDDLDVDDAEIESPHNEQEKTRKGPAYSGGLVLEPKRGLYDKYILLLDFNSLYPSIIQEYNICFTTVQRSPDGSVPRLPSNKRPGLLPELLKNLVERRRMVKSWLKTASGLKVQQLDIQQQALKLTAN</sequence>
<comment type="similarity">
    <text evidence="1">Belongs to the DNA polymerase type-B family.</text>
</comment>
<accession>A0ABC8UHI3</accession>
<dbReference type="InterPro" id="IPR023211">
    <property type="entry name" value="DNA_pol_palm_dom_sf"/>
</dbReference>
<dbReference type="InterPro" id="IPR043502">
    <property type="entry name" value="DNA/RNA_pol_sf"/>
</dbReference>
<gene>
    <name evidence="10" type="ORF">ILEXP_LOCUS50476</name>
</gene>
<evidence type="ECO:0000256" key="3">
    <source>
        <dbReference type="ARBA" id="ARBA00022679"/>
    </source>
</evidence>
<dbReference type="PANTHER" id="PTHR45861">
    <property type="entry name" value="DNA POLYMERASE ALPHA CATALYTIC SUBUNIT"/>
    <property type="match status" value="1"/>
</dbReference>
<feature type="region of interest" description="Disordered" evidence="6">
    <location>
        <begin position="1"/>
        <end position="22"/>
    </location>
</feature>
<evidence type="ECO:0000313" key="11">
    <source>
        <dbReference type="Proteomes" id="UP001642360"/>
    </source>
</evidence>
<dbReference type="Gene3D" id="3.30.70.2820">
    <property type="match status" value="1"/>
</dbReference>
<dbReference type="Gene3D" id="2.40.50.730">
    <property type="match status" value="1"/>
</dbReference>
<dbReference type="Pfam" id="PF00136">
    <property type="entry name" value="DNA_pol_B"/>
    <property type="match status" value="1"/>
</dbReference>
<dbReference type="InterPro" id="IPR006133">
    <property type="entry name" value="DNA-dir_DNA_pol_B_exonuc"/>
</dbReference>
<dbReference type="Proteomes" id="UP001642360">
    <property type="component" value="Unassembled WGS sequence"/>
</dbReference>
<dbReference type="InterPro" id="IPR036397">
    <property type="entry name" value="RNaseH_sf"/>
</dbReference>
<dbReference type="GO" id="GO:0003887">
    <property type="term" value="F:DNA-directed DNA polymerase activity"/>
    <property type="evidence" value="ECO:0007669"/>
    <property type="project" value="UniProtKB-KW"/>
</dbReference>
<dbReference type="FunFam" id="3.30.420.10:FF:000043">
    <property type="entry name" value="DNA polymerase"/>
    <property type="match status" value="1"/>
</dbReference>
<dbReference type="NCBIfam" id="TIGR00592">
    <property type="entry name" value="pol2"/>
    <property type="match status" value="1"/>
</dbReference>